<dbReference type="InterPro" id="IPR036052">
    <property type="entry name" value="TrpB-like_PALP_sf"/>
</dbReference>
<dbReference type="GO" id="GO:0019148">
    <property type="term" value="F:D-cysteine desulfhydrase activity"/>
    <property type="evidence" value="ECO:0007669"/>
    <property type="project" value="TreeGrafter"/>
</dbReference>
<evidence type="ECO:0000256" key="2">
    <source>
        <dbReference type="ARBA" id="ARBA00008639"/>
    </source>
</evidence>
<dbReference type="PANTHER" id="PTHR43780:SF2">
    <property type="entry name" value="1-AMINOCYCLOPROPANE-1-CARBOXYLATE DEAMINASE-RELATED"/>
    <property type="match status" value="1"/>
</dbReference>
<keyword evidence="3" id="KW-0663">Pyridoxal phosphate</keyword>
<dbReference type="AlphaFoldDB" id="A0A1W0X4A3"/>
<evidence type="ECO:0000256" key="1">
    <source>
        <dbReference type="ARBA" id="ARBA00001933"/>
    </source>
</evidence>
<keyword evidence="6" id="KW-1185">Reference proteome</keyword>
<gene>
    <name evidence="5" type="ORF">BV898_03553</name>
</gene>
<dbReference type="SUPFAM" id="SSF53686">
    <property type="entry name" value="Tryptophan synthase beta subunit-like PLP-dependent enzymes"/>
    <property type="match status" value="1"/>
</dbReference>
<comment type="cofactor">
    <cofactor evidence="1">
        <name>pyridoxal 5'-phosphate</name>
        <dbReference type="ChEBI" id="CHEBI:597326"/>
    </cofactor>
</comment>
<dbReference type="EMBL" id="MTYJ01000017">
    <property type="protein sequence ID" value="OQV22377.1"/>
    <property type="molecule type" value="Genomic_DNA"/>
</dbReference>
<evidence type="ECO:0000259" key="4">
    <source>
        <dbReference type="Pfam" id="PF00291"/>
    </source>
</evidence>
<organism evidence="5 6">
    <name type="scientific">Hypsibius exemplaris</name>
    <name type="common">Freshwater tardigrade</name>
    <dbReference type="NCBI Taxonomy" id="2072580"/>
    <lineage>
        <taxon>Eukaryota</taxon>
        <taxon>Metazoa</taxon>
        <taxon>Ecdysozoa</taxon>
        <taxon>Tardigrada</taxon>
        <taxon>Eutardigrada</taxon>
        <taxon>Parachela</taxon>
        <taxon>Hypsibioidea</taxon>
        <taxon>Hypsibiidae</taxon>
        <taxon>Hypsibius</taxon>
    </lineage>
</organism>
<feature type="domain" description="Tryptophan synthase beta chain-like PALP" evidence="4">
    <location>
        <begin position="43"/>
        <end position="340"/>
    </location>
</feature>
<name>A0A1W0X4A3_HYPEX</name>
<proteinExistence type="inferred from homology"/>
<dbReference type="InterPro" id="IPR027278">
    <property type="entry name" value="ACCD_DCysDesulf"/>
</dbReference>
<evidence type="ECO:0000256" key="3">
    <source>
        <dbReference type="ARBA" id="ARBA00022898"/>
    </source>
</evidence>
<evidence type="ECO:0000313" key="5">
    <source>
        <dbReference type="EMBL" id="OQV22377.1"/>
    </source>
</evidence>
<evidence type="ECO:0000313" key="6">
    <source>
        <dbReference type="Proteomes" id="UP000192578"/>
    </source>
</evidence>
<dbReference type="Proteomes" id="UP000192578">
    <property type="component" value="Unassembled WGS sequence"/>
</dbReference>
<comment type="caution">
    <text evidence="5">The sequence shown here is derived from an EMBL/GenBank/DDBJ whole genome shotgun (WGS) entry which is preliminary data.</text>
</comment>
<dbReference type="OrthoDB" id="10266364at2759"/>
<reference evidence="6" key="1">
    <citation type="submission" date="2017-01" db="EMBL/GenBank/DDBJ databases">
        <title>Comparative genomics of anhydrobiosis in the tardigrade Hypsibius dujardini.</title>
        <authorList>
            <person name="Yoshida Y."/>
            <person name="Koutsovoulos G."/>
            <person name="Laetsch D."/>
            <person name="Stevens L."/>
            <person name="Kumar S."/>
            <person name="Horikawa D."/>
            <person name="Ishino K."/>
            <person name="Komine S."/>
            <person name="Tomita M."/>
            <person name="Blaxter M."/>
            <person name="Arakawa K."/>
        </authorList>
    </citation>
    <scope>NUCLEOTIDE SEQUENCE [LARGE SCALE GENOMIC DNA]</scope>
    <source>
        <strain evidence="6">Z151</strain>
    </source>
</reference>
<accession>A0A1W0X4A3</accession>
<protein>
    <submittedName>
        <fullName evidence="5">D-cysteine desulfhydrase 1, mitochondrial</fullName>
    </submittedName>
</protein>
<sequence>MPGTGWQSSVRRSLVLTEFPVPEWLPVSLRDRFPSTRLKLSCSPTAIHPWLKLGNGTEVFIKRDDQTGSSLSGNKVRKLEFIMADVLKRGCDAVITCGSLQSNHCRAVAAIAAQLGIECHLLLRTDSATCDSKPSGNYLLSGLTGAHLYLVGLREQYATSLLPRSQKLAEILRRDRGRKAYIIPVGGSDAVGVFGYFSAFDEILKDCPASVKNIFVACGSGGTVAGLAIANHLSGNKFRIYGIPVCDSGAYFYDHIQKMVNDLGLAGVKAEEICQMIDGYKGAGYGISTEQERDFIRRITAETGIFLDPVYSGKAARGMMEELDGGSKIYKGDSLFIHTGGIFGIFGEPGFVSSTLNNDIRHGTTSSWMDATQEPFMRP</sequence>
<dbReference type="Gene3D" id="3.40.50.1100">
    <property type="match status" value="2"/>
</dbReference>
<dbReference type="InterPro" id="IPR001926">
    <property type="entry name" value="TrpB-like_PALP"/>
</dbReference>
<comment type="similarity">
    <text evidence="2">Belongs to the ACC deaminase/D-cysteine desulfhydrase family.</text>
</comment>
<dbReference type="Pfam" id="PF00291">
    <property type="entry name" value="PALP"/>
    <property type="match status" value="1"/>
</dbReference>
<dbReference type="PANTHER" id="PTHR43780">
    <property type="entry name" value="1-AMINOCYCLOPROPANE-1-CARBOXYLATE DEAMINASE-RELATED"/>
    <property type="match status" value="1"/>
</dbReference>